<accession>A0A699K9U7</accession>
<proteinExistence type="predicted"/>
<name>A0A699K9U7_TANCI</name>
<feature type="compositionally biased region" description="Acidic residues" evidence="2">
    <location>
        <begin position="146"/>
        <end position="163"/>
    </location>
</feature>
<evidence type="ECO:0000313" key="3">
    <source>
        <dbReference type="EMBL" id="GFA83553.1"/>
    </source>
</evidence>
<keyword evidence="1" id="KW-0175">Coiled coil</keyword>
<feature type="coiled-coil region" evidence="1">
    <location>
        <begin position="422"/>
        <end position="449"/>
    </location>
</feature>
<feature type="compositionally biased region" description="Basic and acidic residues" evidence="2">
    <location>
        <begin position="164"/>
        <end position="179"/>
    </location>
</feature>
<reference evidence="3" key="1">
    <citation type="journal article" date="2019" name="Sci. Rep.">
        <title>Draft genome of Tanacetum cinerariifolium, the natural source of mosquito coil.</title>
        <authorList>
            <person name="Yamashiro T."/>
            <person name="Shiraishi A."/>
            <person name="Satake H."/>
            <person name="Nakayama K."/>
        </authorList>
    </citation>
    <scope>NUCLEOTIDE SEQUENCE</scope>
</reference>
<dbReference type="EMBL" id="BKCJ010497174">
    <property type="protein sequence ID" value="GFA83553.1"/>
    <property type="molecule type" value="Genomic_DNA"/>
</dbReference>
<evidence type="ECO:0000256" key="2">
    <source>
        <dbReference type="SAM" id="MobiDB-lite"/>
    </source>
</evidence>
<dbReference type="AlphaFoldDB" id="A0A699K9U7"/>
<evidence type="ECO:0000256" key="1">
    <source>
        <dbReference type="SAM" id="Coils"/>
    </source>
</evidence>
<organism evidence="3">
    <name type="scientific">Tanacetum cinerariifolium</name>
    <name type="common">Dalmatian daisy</name>
    <name type="synonym">Chrysanthemum cinerariifolium</name>
    <dbReference type="NCBI Taxonomy" id="118510"/>
    <lineage>
        <taxon>Eukaryota</taxon>
        <taxon>Viridiplantae</taxon>
        <taxon>Streptophyta</taxon>
        <taxon>Embryophyta</taxon>
        <taxon>Tracheophyta</taxon>
        <taxon>Spermatophyta</taxon>
        <taxon>Magnoliopsida</taxon>
        <taxon>eudicotyledons</taxon>
        <taxon>Gunneridae</taxon>
        <taxon>Pentapetalae</taxon>
        <taxon>asterids</taxon>
        <taxon>campanulids</taxon>
        <taxon>Asterales</taxon>
        <taxon>Asteraceae</taxon>
        <taxon>Asteroideae</taxon>
        <taxon>Anthemideae</taxon>
        <taxon>Anthemidinae</taxon>
        <taxon>Tanacetum</taxon>
    </lineage>
</organism>
<protein>
    <submittedName>
        <fullName evidence="3">Uncharacterized protein</fullName>
    </submittedName>
</protein>
<comment type="caution">
    <text evidence="3">The sequence shown here is derived from an EMBL/GenBank/DDBJ whole genome shotgun (WGS) entry which is preliminary data.</text>
</comment>
<gene>
    <name evidence="3" type="ORF">Tci_655525</name>
</gene>
<sequence>MSTLVFVNLESFNQAEGAQSSRVTVPIPKDPYEAIRQTYLVGTDIESEPFRVRLGHLNSTVPLLPDHPLTHTTPVLVPILHRTARMAVHVPSAMSPGLSAGIGEVVAMSDLAFRKGFRSSYDSLPSPTLPVQKGYRGTSEIILGTDSEEDEEVKESLDSDSENEGVKDEGPTAKDKDLAAGDEGLAAGVKDPGVDDESYGLDFESHSMDDERHGLDEEGRSVKIDGLGLEEDEEEAVPRGQQQAASVMRKAVSAPLGLGYGALRCRELALEGDHVYSTFEPTLTTWTDPKDGMVSIDVPIYPPSAPPVQTPPSHEWTSGSLPISPSPSFVPSLVSSPMIQLTVPSPTALHMATSTATIPVNEDPFIEVGAQLELYRSILQDHTQRLDVMPPTRFVEIDRDARELYTRSREVKDEIFSQRYQFRSLEHEQERTIRELHELRGRVTALEQERDRREQ</sequence>
<feature type="region of interest" description="Disordered" evidence="2">
    <location>
        <begin position="142"/>
        <end position="180"/>
    </location>
</feature>